<evidence type="ECO:0000256" key="1">
    <source>
        <dbReference type="SAM" id="SignalP"/>
    </source>
</evidence>
<reference evidence="3 4" key="1">
    <citation type="submission" date="2024-02" db="EMBL/GenBank/DDBJ databases">
        <authorList>
            <person name="Chen Y."/>
            <person name="Shah S."/>
            <person name="Dougan E. K."/>
            <person name="Thang M."/>
            <person name="Chan C."/>
        </authorList>
    </citation>
    <scope>NUCLEOTIDE SEQUENCE [LARGE SCALE GENOMIC DNA]</scope>
</reference>
<dbReference type="SUPFAM" id="SSF53474">
    <property type="entry name" value="alpha/beta-Hydrolases"/>
    <property type="match status" value="1"/>
</dbReference>
<proteinExistence type="predicted"/>
<dbReference type="EMBL" id="CAXAMM010015557">
    <property type="protein sequence ID" value="CAK9036611.1"/>
    <property type="molecule type" value="Genomic_DNA"/>
</dbReference>
<feature type="signal peptide" evidence="1">
    <location>
        <begin position="1"/>
        <end position="16"/>
    </location>
</feature>
<comment type="caution">
    <text evidence="3">The sequence shown here is derived from an EMBL/GenBank/DDBJ whole genome shotgun (WGS) entry which is preliminary data.</text>
</comment>
<protein>
    <submittedName>
        <fullName evidence="3">Pyrethroid hydrolase Ces2e (Carboxylic ester hydrolase) (Carboxylesterase 2E)</fullName>
    </submittedName>
</protein>
<sequence>MMMALALAFQLSAAFAVSTGASSPLVDTPAGTLRGTLEGEVHVFKGIPYAEAPVGDLRWRPPVAAKPWDGVRDASSFGNYCLQKEATGIWHLRSQGGSEDCLYLNVYVPPDVQPNASLPCLVWIHGGGFELGAERGRAGFLRCRRWNWNALHGRAWPRMAAHGACFREKWVTRCAKIIAGETGGFCSIAWNIQRSTVDIVDER</sequence>
<dbReference type="Gene3D" id="3.40.50.1820">
    <property type="entry name" value="alpha/beta hydrolase"/>
    <property type="match status" value="1"/>
</dbReference>
<dbReference type="InterPro" id="IPR019819">
    <property type="entry name" value="Carboxylesterase_B_CS"/>
</dbReference>
<dbReference type="PANTHER" id="PTHR11559">
    <property type="entry name" value="CARBOXYLESTERASE"/>
    <property type="match status" value="1"/>
</dbReference>
<dbReference type="InterPro" id="IPR002018">
    <property type="entry name" value="CarbesteraseB"/>
</dbReference>
<keyword evidence="4" id="KW-1185">Reference proteome</keyword>
<dbReference type="Pfam" id="PF00135">
    <property type="entry name" value="COesterase"/>
    <property type="match status" value="1"/>
</dbReference>
<feature type="chain" id="PRO_5045155507" evidence="1">
    <location>
        <begin position="17"/>
        <end position="203"/>
    </location>
</feature>
<feature type="domain" description="Carboxylesterase type B" evidence="2">
    <location>
        <begin position="23"/>
        <end position="134"/>
    </location>
</feature>
<dbReference type="InterPro" id="IPR029058">
    <property type="entry name" value="AB_hydrolase_fold"/>
</dbReference>
<keyword evidence="1" id="KW-0732">Signal</keyword>
<keyword evidence="3" id="KW-0378">Hydrolase</keyword>
<accession>A0ABP0LBT6</accession>
<dbReference type="GO" id="GO:0016787">
    <property type="term" value="F:hydrolase activity"/>
    <property type="evidence" value="ECO:0007669"/>
    <property type="project" value="UniProtKB-KW"/>
</dbReference>
<dbReference type="Proteomes" id="UP001642464">
    <property type="component" value="Unassembled WGS sequence"/>
</dbReference>
<name>A0ABP0LBT6_9DINO</name>
<dbReference type="InterPro" id="IPR050309">
    <property type="entry name" value="Type-B_Carboxylest/Lipase"/>
</dbReference>
<organism evidence="3 4">
    <name type="scientific">Durusdinium trenchii</name>
    <dbReference type="NCBI Taxonomy" id="1381693"/>
    <lineage>
        <taxon>Eukaryota</taxon>
        <taxon>Sar</taxon>
        <taxon>Alveolata</taxon>
        <taxon>Dinophyceae</taxon>
        <taxon>Suessiales</taxon>
        <taxon>Symbiodiniaceae</taxon>
        <taxon>Durusdinium</taxon>
    </lineage>
</organism>
<evidence type="ECO:0000259" key="2">
    <source>
        <dbReference type="Pfam" id="PF00135"/>
    </source>
</evidence>
<evidence type="ECO:0000313" key="4">
    <source>
        <dbReference type="Proteomes" id="UP001642464"/>
    </source>
</evidence>
<evidence type="ECO:0000313" key="3">
    <source>
        <dbReference type="EMBL" id="CAK9036611.1"/>
    </source>
</evidence>
<gene>
    <name evidence="3" type="ORF">SCF082_LOCUS21797</name>
</gene>
<dbReference type="PROSITE" id="PS00941">
    <property type="entry name" value="CARBOXYLESTERASE_B_2"/>
    <property type="match status" value="1"/>
</dbReference>